<feature type="compositionally biased region" description="Polar residues" evidence="1">
    <location>
        <begin position="90"/>
        <end position="105"/>
    </location>
</feature>
<sequence length="130" mass="14637">YNIHTKQRKFNNGDLVFVRNYSTGTKWLPGKVLESHGDVMFTIELEDGRKVRKHTDQLISRQVDSDAVEEQSLEEDSPLIRAEEVEDLVVTSSLPSPPDIQSENVQPEDTDPNDNSATDSRILPQSPCSN</sequence>
<dbReference type="InParanoid" id="A0A1X7TWK1"/>
<proteinExistence type="predicted"/>
<reference evidence="2" key="1">
    <citation type="submission" date="2017-05" db="UniProtKB">
        <authorList>
            <consortium name="EnsemblMetazoa"/>
        </authorList>
    </citation>
    <scope>IDENTIFICATION</scope>
</reference>
<evidence type="ECO:0000313" key="2">
    <source>
        <dbReference type="EnsemblMetazoa" id="Aqu2.1.19837_001"/>
    </source>
</evidence>
<evidence type="ECO:0000256" key="1">
    <source>
        <dbReference type="SAM" id="MobiDB-lite"/>
    </source>
</evidence>
<feature type="region of interest" description="Disordered" evidence="1">
    <location>
        <begin position="59"/>
        <end position="130"/>
    </location>
</feature>
<feature type="compositionally biased region" description="Acidic residues" evidence="1">
    <location>
        <begin position="66"/>
        <end position="77"/>
    </location>
</feature>
<dbReference type="OrthoDB" id="7758825at2759"/>
<protein>
    <submittedName>
        <fullName evidence="2">Uncharacterized protein</fullName>
    </submittedName>
</protein>
<accession>A0A1X7TWK1</accession>
<dbReference type="EnsemblMetazoa" id="Aqu2.1.19837_001">
    <property type="protein sequence ID" value="Aqu2.1.19837_001"/>
    <property type="gene ID" value="Aqu2.1.19837"/>
</dbReference>
<dbReference type="AlphaFoldDB" id="A0A1X7TWK1"/>
<name>A0A1X7TWK1_AMPQE</name>
<organism evidence="2">
    <name type="scientific">Amphimedon queenslandica</name>
    <name type="common">Sponge</name>
    <dbReference type="NCBI Taxonomy" id="400682"/>
    <lineage>
        <taxon>Eukaryota</taxon>
        <taxon>Metazoa</taxon>
        <taxon>Porifera</taxon>
        <taxon>Demospongiae</taxon>
        <taxon>Heteroscleromorpha</taxon>
        <taxon>Haplosclerida</taxon>
        <taxon>Niphatidae</taxon>
        <taxon>Amphimedon</taxon>
    </lineage>
</organism>